<dbReference type="EMBL" id="JBIPKE010000015">
    <property type="protein sequence ID" value="MFH6983331.1"/>
    <property type="molecule type" value="Genomic_DNA"/>
</dbReference>
<reference evidence="2 3" key="1">
    <citation type="journal article" date="2013" name="Int. J. Syst. Evol. Microbiol.">
        <title>Marinoscillum luteum sp. nov., isolated from marine sediment.</title>
        <authorList>
            <person name="Cha I.T."/>
            <person name="Park S.J."/>
            <person name="Kim S.J."/>
            <person name="Kim J.G."/>
            <person name="Jung M.Y."/>
            <person name="Shin K.S."/>
            <person name="Kwon K.K."/>
            <person name="Yang S.H."/>
            <person name="Seo Y.S."/>
            <person name="Rhee S.K."/>
        </authorList>
    </citation>
    <scope>NUCLEOTIDE SEQUENCE [LARGE SCALE GENOMIC DNA]</scope>
    <source>
        <strain evidence="2 3">KCTC 23939</strain>
    </source>
</reference>
<keyword evidence="1" id="KW-1133">Transmembrane helix</keyword>
<evidence type="ECO:0000313" key="2">
    <source>
        <dbReference type="EMBL" id="MFH6983331.1"/>
    </source>
</evidence>
<accession>A0ABW7N7N3</accession>
<name>A0ABW7N7N3_9BACT</name>
<gene>
    <name evidence="2" type="ORF">ACHKAR_07780</name>
</gene>
<proteinExistence type="predicted"/>
<feature type="transmembrane region" description="Helical" evidence="1">
    <location>
        <begin position="34"/>
        <end position="56"/>
    </location>
</feature>
<dbReference type="Proteomes" id="UP001610063">
    <property type="component" value="Unassembled WGS sequence"/>
</dbReference>
<protein>
    <submittedName>
        <fullName evidence="2">Doxx family protein</fullName>
    </submittedName>
</protein>
<sequence>MIFLWFGIVKFFPGSSPAESLASGTICTLTLHVISPPTCTVTLAIFESLIGISLIFGRLLKPVLVLLFLHMLGTLLTFFIFPDLMFAKFPFVLTMQGQYVMKNIIIMAAILIIWPSEGCNKKIFQKGLGDHP</sequence>
<feature type="transmembrane region" description="Helical" evidence="1">
    <location>
        <begin position="99"/>
        <end position="116"/>
    </location>
</feature>
<dbReference type="RefSeq" id="WP_395417298.1">
    <property type="nucleotide sequence ID" value="NZ_JBIPKE010000015.1"/>
</dbReference>
<keyword evidence="1" id="KW-0812">Transmembrane</keyword>
<comment type="caution">
    <text evidence="2">The sequence shown here is derived from an EMBL/GenBank/DDBJ whole genome shotgun (WGS) entry which is preliminary data.</text>
</comment>
<organism evidence="2 3">
    <name type="scientific">Marinoscillum luteum</name>
    <dbReference type="NCBI Taxonomy" id="861051"/>
    <lineage>
        <taxon>Bacteria</taxon>
        <taxon>Pseudomonadati</taxon>
        <taxon>Bacteroidota</taxon>
        <taxon>Cytophagia</taxon>
        <taxon>Cytophagales</taxon>
        <taxon>Reichenbachiellaceae</taxon>
        <taxon>Marinoscillum</taxon>
    </lineage>
</organism>
<feature type="transmembrane region" description="Helical" evidence="1">
    <location>
        <begin position="63"/>
        <end position="87"/>
    </location>
</feature>
<evidence type="ECO:0000313" key="3">
    <source>
        <dbReference type="Proteomes" id="UP001610063"/>
    </source>
</evidence>
<keyword evidence="3" id="KW-1185">Reference proteome</keyword>
<evidence type="ECO:0000256" key="1">
    <source>
        <dbReference type="SAM" id="Phobius"/>
    </source>
</evidence>
<keyword evidence="1" id="KW-0472">Membrane</keyword>